<reference evidence="1 2" key="1">
    <citation type="submission" date="2021-03" db="EMBL/GenBank/DDBJ databases">
        <title>Sequencing the genomes of 1000 actinobacteria strains.</title>
        <authorList>
            <person name="Klenk H.-P."/>
        </authorList>
    </citation>
    <scope>NUCLEOTIDE SEQUENCE [LARGE SCALE GENOMIC DNA]</scope>
    <source>
        <strain evidence="1 2">DSM 15797</strain>
    </source>
</reference>
<dbReference type="Proteomes" id="UP001296993">
    <property type="component" value="Unassembled WGS sequence"/>
</dbReference>
<keyword evidence="2" id="KW-1185">Reference proteome</keyword>
<proteinExistence type="predicted"/>
<accession>A0ABS4XBJ4</accession>
<dbReference type="EMBL" id="JAGIOF010000001">
    <property type="protein sequence ID" value="MBP2385844.1"/>
    <property type="molecule type" value="Genomic_DNA"/>
</dbReference>
<protein>
    <submittedName>
        <fullName evidence="1">Uncharacterized protein</fullName>
    </submittedName>
</protein>
<gene>
    <name evidence="1" type="ORF">JOF47_001355</name>
</gene>
<name>A0ABS4XBJ4_9MICC</name>
<evidence type="ECO:0000313" key="2">
    <source>
        <dbReference type="Proteomes" id="UP001296993"/>
    </source>
</evidence>
<dbReference type="RefSeq" id="WP_209996798.1">
    <property type="nucleotide sequence ID" value="NZ_BAAAJY010000003.1"/>
</dbReference>
<sequence>MLFMAVEERYVEVSDLICEVHFPLVISEDVVSGDLNERFPWVEVGEEWIEDLEDLDPPGVAEWDTSDAWSSVPGGETDEYVYYLTGDTSEEMLAAARTLASLEGMPAGAYAILGVSDPLELGEGQKVQLS</sequence>
<comment type="caution">
    <text evidence="1">The sequence shown here is derived from an EMBL/GenBank/DDBJ whole genome shotgun (WGS) entry which is preliminary data.</text>
</comment>
<evidence type="ECO:0000313" key="1">
    <source>
        <dbReference type="EMBL" id="MBP2385844.1"/>
    </source>
</evidence>
<organism evidence="1 2">
    <name type="scientific">Paeniglutamicibacter kerguelensis</name>
    <dbReference type="NCBI Taxonomy" id="254788"/>
    <lineage>
        <taxon>Bacteria</taxon>
        <taxon>Bacillati</taxon>
        <taxon>Actinomycetota</taxon>
        <taxon>Actinomycetes</taxon>
        <taxon>Micrococcales</taxon>
        <taxon>Micrococcaceae</taxon>
        <taxon>Paeniglutamicibacter</taxon>
    </lineage>
</organism>